<dbReference type="HOGENOM" id="CLU_027539_0_1_5"/>
<protein>
    <submittedName>
        <fullName evidence="10">Exodeoxyribonuclease III</fullName>
        <ecNumber evidence="10">3.1.11.2</ecNumber>
    </submittedName>
</protein>
<dbReference type="EMBL" id="HG794546">
    <property type="protein sequence ID" value="CDK98249.1"/>
    <property type="molecule type" value="Genomic_DNA"/>
</dbReference>
<dbReference type="PROSITE" id="PS51435">
    <property type="entry name" value="AP_NUCLEASE_F1_4"/>
    <property type="match status" value="1"/>
</dbReference>
<name>V6EYH0_MAGGM</name>
<dbReference type="GO" id="GO:0004519">
    <property type="term" value="F:endonuclease activity"/>
    <property type="evidence" value="ECO:0007669"/>
    <property type="project" value="InterPro"/>
</dbReference>
<dbReference type="GO" id="GO:0006281">
    <property type="term" value="P:DNA repair"/>
    <property type="evidence" value="ECO:0007669"/>
    <property type="project" value="InterPro"/>
</dbReference>
<sequence>MGGQDCARAGPHAKTKPTTANPVIHHRGIMVRIATWNINSVKARLPNVMDWLQSAKPDVLLLQEIKCQDDGFPTLDFQSAGWQVAVHGQKSYNGVAILSRHTLDNIQIRLPGDEADEQARYIQADIRGLRIASLYLPNGNPCPGEKFDYKLRWMRRLVDHAKTLLDQGMPFVLGGDYNICPTDADVYDPAGWADDALCRPESRALFRELCHLGLTEAFRALHPQPGLYTFWDYQAGAWPRGNGLRIDHFLLSPAAADRLIACDIDKEPRGREKASDHTPIWIDLN</sequence>
<comment type="similarity">
    <text evidence="1">Belongs to the DNA repair enzymes AP/ExoA family.</text>
</comment>
<feature type="active site" description="Proton acceptor" evidence="5">
    <location>
        <position position="277"/>
    </location>
</feature>
<dbReference type="InterPro" id="IPR005135">
    <property type="entry name" value="Endo/exonuclease/phosphatase"/>
</dbReference>
<evidence type="ECO:0000256" key="4">
    <source>
        <dbReference type="ARBA" id="ARBA00022842"/>
    </source>
</evidence>
<dbReference type="GO" id="GO:0003677">
    <property type="term" value="F:DNA binding"/>
    <property type="evidence" value="ECO:0007669"/>
    <property type="project" value="InterPro"/>
</dbReference>
<comment type="cofactor">
    <cofactor evidence="6">
        <name>Mg(2+)</name>
        <dbReference type="ChEBI" id="CHEBI:18420"/>
    </cofactor>
    <cofactor evidence="6">
        <name>Mn(2+)</name>
        <dbReference type="ChEBI" id="CHEBI:29035"/>
    </cofactor>
    <text evidence="6">Probably binds two magnesium or manganese ions per subunit.</text>
</comment>
<evidence type="ECO:0000256" key="5">
    <source>
        <dbReference type="PIRSR" id="PIRSR604808-1"/>
    </source>
</evidence>
<keyword evidence="2 6" id="KW-0479">Metal-binding</keyword>
<feature type="binding site" evidence="6">
    <location>
        <position position="176"/>
    </location>
    <ligand>
        <name>Mg(2+)</name>
        <dbReference type="ChEBI" id="CHEBI:18420"/>
        <label>1</label>
    </ligand>
</feature>
<feature type="domain" description="Endonuclease/exonuclease/phosphatase" evidence="9">
    <location>
        <begin position="34"/>
        <end position="277"/>
    </location>
</feature>
<organism evidence="10 11">
    <name type="scientific">Magnetospirillum gryphiswaldense (strain DSM 6361 / JCM 21280 / NBRC 15271 / MSR-1)</name>
    <dbReference type="NCBI Taxonomy" id="431944"/>
    <lineage>
        <taxon>Bacteria</taxon>
        <taxon>Pseudomonadati</taxon>
        <taxon>Pseudomonadota</taxon>
        <taxon>Alphaproteobacteria</taxon>
        <taxon>Rhodospirillales</taxon>
        <taxon>Rhodospirillaceae</taxon>
        <taxon>Magnetospirillum</taxon>
    </lineage>
</organism>
<keyword evidence="3 10" id="KW-0378">Hydrolase</keyword>
<dbReference type="Pfam" id="PF03372">
    <property type="entry name" value="Exo_endo_phos"/>
    <property type="match status" value="1"/>
</dbReference>
<dbReference type="InterPro" id="IPR036691">
    <property type="entry name" value="Endo/exonu/phosph_ase_sf"/>
</dbReference>
<dbReference type="SUPFAM" id="SSF56219">
    <property type="entry name" value="DNase I-like"/>
    <property type="match status" value="1"/>
</dbReference>
<dbReference type="GO" id="GO:0046872">
    <property type="term" value="F:metal ion binding"/>
    <property type="evidence" value="ECO:0007669"/>
    <property type="project" value="UniProtKB-KW"/>
</dbReference>
<dbReference type="InterPro" id="IPR037493">
    <property type="entry name" value="ExoIII-like"/>
</dbReference>
<feature type="region of interest" description="Disordered" evidence="8">
    <location>
        <begin position="1"/>
        <end position="21"/>
    </location>
</feature>
<feature type="active site" evidence="5">
    <location>
        <position position="135"/>
    </location>
</feature>
<keyword evidence="6" id="KW-0464">Manganese</keyword>
<evidence type="ECO:0000256" key="3">
    <source>
        <dbReference type="ARBA" id="ARBA00022801"/>
    </source>
</evidence>
<feature type="binding site" evidence="6">
    <location>
        <position position="277"/>
    </location>
    <ligand>
        <name>Mg(2+)</name>
        <dbReference type="ChEBI" id="CHEBI:18420"/>
        <label>1</label>
    </ligand>
</feature>
<feature type="binding site" evidence="6">
    <location>
        <position position="64"/>
    </location>
    <ligand>
        <name>Mg(2+)</name>
        <dbReference type="ChEBI" id="CHEBI:18420"/>
        <label>1</label>
    </ligand>
</feature>
<evidence type="ECO:0000256" key="7">
    <source>
        <dbReference type="PIRSR" id="PIRSR604808-3"/>
    </source>
</evidence>
<dbReference type="CDD" id="cd09086">
    <property type="entry name" value="ExoIII-like_AP-endo"/>
    <property type="match status" value="1"/>
</dbReference>
<dbReference type="eggNOG" id="COG0708">
    <property type="taxonomic scope" value="Bacteria"/>
</dbReference>
<evidence type="ECO:0000313" key="11">
    <source>
        <dbReference type="Proteomes" id="UP000018922"/>
    </source>
</evidence>
<dbReference type="STRING" id="1430440.MGMSRv2__1034"/>
<keyword evidence="11" id="KW-1185">Reference proteome</keyword>
<evidence type="ECO:0000256" key="6">
    <source>
        <dbReference type="PIRSR" id="PIRSR604808-2"/>
    </source>
</evidence>
<feature type="active site" description="Proton donor/acceptor" evidence="5">
    <location>
        <position position="176"/>
    </location>
</feature>
<dbReference type="Proteomes" id="UP000018922">
    <property type="component" value="Chromosome I"/>
</dbReference>
<evidence type="ECO:0000313" key="10">
    <source>
        <dbReference type="EMBL" id="CDK98249.1"/>
    </source>
</evidence>
<proteinExistence type="inferred from homology"/>
<evidence type="ECO:0000256" key="1">
    <source>
        <dbReference type="ARBA" id="ARBA00007092"/>
    </source>
</evidence>
<dbReference type="Gene3D" id="3.60.10.10">
    <property type="entry name" value="Endonuclease/exonuclease/phosphatase"/>
    <property type="match status" value="1"/>
</dbReference>
<dbReference type="PANTHER" id="PTHR43250">
    <property type="entry name" value="EXODEOXYRIBONUCLEASE III"/>
    <property type="match status" value="1"/>
</dbReference>
<dbReference type="PANTHER" id="PTHR43250:SF2">
    <property type="entry name" value="EXODEOXYRIBONUCLEASE III"/>
    <property type="match status" value="1"/>
</dbReference>
<dbReference type="GO" id="GO:0008311">
    <property type="term" value="F:double-stranded DNA 3'-5' DNA exonuclease activity"/>
    <property type="evidence" value="ECO:0007669"/>
    <property type="project" value="UniProtKB-EC"/>
</dbReference>
<evidence type="ECO:0000256" key="8">
    <source>
        <dbReference type="SAM" id="MobiDB-lite"/>
    </source>
</evidence>
<gene>
    <name evidence="10" type="primary">xthA</name>
    <name evidence="10" type="ordered locus">MGMSRv2__1034</name>
</gene>
<feature type="binding site" evidence="6">
    <location>
        <position position="178"/>
    </location>
    <ligand>
        <name>Mg(2+)</name>
        <dbReference type="ChEBI" id="CHEBI:18420"/>
        <label>1</label>
    </ligand>
</feature>
<evidence type="ECO:0000256" key="2">
    <source>
        <dbReference type="ARBA" id="ARBA00022723"/>
    </source>
</evidence>
<feature type="site" description="Transition state stabilizer" evidence="7">
    <location>
        <position position="178"/>
    </location>
</feature>
<feature type="binding site" evidence="6">
    <location>
        <position position="276"/>
    </location>
    <ligand>
        <name>Mg(2+)</name>
        <dbReference type="ChEBI" id="CHEBI:18420"/>
        <label>1</label>
    </ligand>
</feature>
<evidence type="ECO:0000259" key="9">
    <source>
        <dbReference type="Pfam" id="PF03372"/>
    </source>
</evidence>
<dbReference type="NCBIfam" id="TIGR00633">
    <property type="entry name" value="xth"/>
    <property type="match status" value="1"/>
</dbReference>
<dbReference type="NCBIfam" id="TIGR00195">
    <property type="entry name" value="exoDNase_III"/>
    <property type="match status" value="1"/>
</dbReference>
<dbReference type="KEGG" id="mgy:MGMSRv2__1034"/>
<dbReference type="InterPro" id="IPR020847">
    <property type="entry name" value="AP_endonuclease_F1_BS"/>
</dbReference>
<feature type="site" description="Interaction with DNA substrate" evidence="7">
    <location>
        <position position="277"/>
    </location>
</feature>
<keyword evidence="4 6" id="KW-0460">Magnesium</keyword>
<dbReference type="EC" id="3.1.11.2" evidence="10"/>
<dbReference type="InterPro" id="IPR004808">
    <property type="entry name" value="AP_endonuc_1"/>
</dbReference>
<reference evidence="10 11" key="1">
    <citation type="journal article" date="2014" name="Genome Announc.">
        <title>Complete genome sequence of Magnetospirillum gryphiswaldense MSR-1.</title>
        <authorList>
            <person name="Wang X."/>
            <person name="Wang Q."/>
            <person name="Zhang W."/>
            <person name="Wang Y."/>
            <person name="Li L."/>
            <person name="Wen T."/>
            <person name="Zhang T."/>
            <person name="Zhang Y."/>
            <person name="Xu J."/>
            <person name="Hu J."/>
            <person name="Li S."/>
            <person name="Liu L."/>
            <person name="Liu J."/>
            <person name="Jiang W."/>
            <person name="Tian J."/>
            <person name="Li Y."/>
            <person name="Schuler D."/>
            <person name="Wang L."/>
            <person name="Li J."/>
        </authorList>
    </citation>
    <scope>NUCLEOTIDE SEQUENCE [LARGE SCALE GENOMIC DNA]</scope>
    <source>
        <strain evidence="11">DSM 6361 / JCM 21280 / NBRC 15271 / MSR-1</strain>
    </source>
</reference>
<dbReference type="PROSITE" id="PS00726">
    <property type="entry name" value="AP_NUCLEASE_F1_1"/>
    <property type="match status" value="1"/>
</dbReference>
<dbReference type="AlphaFoldDB" id="V6EYH0"/>
<accession>V6EYH0</accession>
<feature type="binding site" evidence="6">
    <location>
        <position position="37"/>
    </location>
    <ligand>
        <name>Mg(2+)</name>
        <dbReference type="ChEBI" id="CHEBI:18420"/>
        <label>1</label>
    </ligand>
</feature>
<feature type="site" description="Important for catalytic activity" evidence="7">
    <location>
        <position position="247"/>
    </location>
</feature>